<dbReference type="InterPro" id="IPR042426">
    <property type="entry name" value="CDPF1"/>
</dbReference>
<comment type="caution">
    <text evidence="4">The sequence shown here is derived from an EMBL/GenBank/DDBJ whole genome shotgun (WGS) entry which is preliminary data.</text>
</comment>
<dbReference type="AlphaFoldDB" id="A0A1D1V5X4"/>
<keyword evidence="5" id="KW-1185">Reference proteome</keyword>
<protein>
    <recommendedName>
        <fullName evidence="2">Cysteine-rich DPF motif domain-containing protein 1</fullName>
    </recommendedName>
</protein>
<gene>
    <name evidence="4" type="primary">RvY_07058</name>
    <name evidence="4" type="synonym">RvY_07058.3</name>
    <name evidence="4" type="ORF">RvY_07058-3</name>
</gene>
<dbReference type="PANTHER" id="PTHR31849:SF1">
    <property type="entry name" value="CYSTEINE-RICH DPF MOTIF DOMAIN-CONTAINING PROTEIN 1"/>
    <property type="match status" value="1"/>
</dbReference>
<evidence type="ECO:0000313" key="4">
    <source>
        <dbReference type="EMBL" id="GAU95442.1"/>
    </source>
</evidence>
<dbReference type="Pfam" id="PF10170">
    <property type="entry name" value="C6_DPF"/>
    <property type="match status" value="1"/>
</dbReference>
<dbReference type="InterPro" id="IPR018785">
    <property type="entry name" value="CDPF1_dom"/>
</dbReference>
<organism evidence="4 5">
    <name type="scientific">Ramazzottius varieornatus</name>
    <name type="common">Water bear</name>
    <name type="synonym">Tardigrade</name>
    <dbReference type="NCBI Taxonomy" id="947166"/>
    <lineage>
        <taxon>Eukaryota</taxon>
        <taxon>Metazoa</taxon>
        <taxon>Ecdysozoa</taxon>
        <taxon>Tardigrada</taxon>
        <taxon>Eutardigrada</taxon>
        <taxon>Parachela</taxon>
        <taxon>Hypsibioidea</taxon>
        <taxon>Ramazzottiidae</taxon>
        <taxon>Ramazzottius</taxon>
    </lineage>
</organism>
<proteinExistence type="inferred from homology"/>
<evidence type="ECO:0000259" key="3">
    <source>
        <dbReference type="Pfam" id="PF10170"/>
    </source>
</evidence>
<dbReference type="OrthoDB" id="191995at2759"/>
<evidence type="ECO:0000256" key="1">
    <source>
        <dbReference type="ARBA" id="ARBA00007917"/>
    </source>
</evidence>
<name>A0A1D1V5X4_RAMVA</name>
<dbReference type="PANTHER" id="PTHR31849">
    <property type="entry name" value="CYSTEINE-RICH PDF MOTIF DOMAIN-CONTAINING PROTEIN 1"/>
    <property type="match status" value="1"/>
</dbReference>
<evidence type="ECO:0000313" key="5">
    <source>
        <dbReference type="Proteomes" id="UP000186922"/>
    </source>
</evidence>
<reference evidence="4 5" key="1">
    <citation type="journal article" date="2016" name="Nat. Commun.">
        <title>Extremotolerant tardigrade genome and improved radiotolerance of human cultured cells by tardigrade-unique protein.</title>
        <authorList>
            <person name="Hashimoto T."/>
            <person name="Horikawa D.D."/>
            <person name="Saito Y."/>
            <person name="Kuwahara H."/>
            <person name="Kozuka-Hata H."/>
            <person name="Shin-I T."/>
            <person name="Minakuchi Y."/>
            <person name="Ohishi K."/>
            <person name="Motoyama A."/>
            <person name="Aizu T."/>
            <person name="Enomoto A."/>
            <person name="Kondo K."/>
            <person name="Tanaka S."/>
            <person name="Hara Y."/>
            <person name="Koshikawa S."/>
            <person name="Sagara H."/>
            <person name="Miura T."/>
            <person name="Yokobori S."/>
            <person name="Miyagawa K."/>
            <person name="Suzuki Y."/>
            <person name="Kubo T."/>
            <person name="Oyama M."/>
            <person name="Kohara Y."/>
            <person name="Fujiyama A."/>
            <person name="Arakawa K."/>
            <person name="Katayama T."/>
            <person name="Toyoda A."/>
            <person name="Kunieda T."/>
        </authorList>
    </citation>
    <scope>NUCLEOTIDE SEQUENCE [LARGE SCALE GENOMIC DNA]</scope>
    <source>
        <strain evidence="4 5">YOKOZUNA-1</strain>
    </source>
</reference>
<comment type="similarity">
    <text evidence="1">Belongs to the CDPF1 family.</text>
</comment>
<dbReference type="PRINTS" id="PR01995">
    <property type="entry name" value="UPF0595"/>
</dbReference>
<sequence>MEAAETSVEMVTEVVNRKRENLSFTCYLCGMHEFYTHYGKGSRARDSKLEYKEDVFMLNNPFLPADTKPENCLVPFLVLGGTCNECEKTVCVDASCSIFCHKRYCLSCVKLHEDKFPEAVVKECLKREATKDPPQ</sequence>
<dbReference type="Proteomes" id="UP000186922">
    <property type="component" value="Unassembled WGS sequence"/>
</dbReference>
<dbReference type="EMBL" id="BDGG01000003">
    <property type="protein sequence ID" value="GAU95442.1"/>
    <property type="molecule type" value="Genomic_DNA"/>
</dbReference>
<evidence type="ECO:0000256" key="2">
    <source>
        <dbReference type="ARBA" id="ARBA00014801"/>
    </source>
</evidence>
<dbReference type="STRING" id="947166.A0A1D1V5X4"/>
<accession>A0A1D1V5X4</accession>
<feature type="domain" description="Cysteine-rich DPF motif" evidence="3">
    <location>
        <begin position="24"/>
        <end position="123"/>
    </location>
</feature>